<keyword evidence="1" id="KW-1133">Transmembrane helix</keyword>
<keyword evidence="1" id="KW-0812">Transmembrane</keyword>
<evidence type="ECO:0000256" key="1">
    <source>
        <dbReference type="SAM" id="Phobius"/>
    </source>
</evidence>
<reference evidence="2" key="2">
    <citation type="submission" date="2023-06" db="EMBL/GenBank/DDBJ databases">
        <authorList>
            <consortium name="Lawrence Berkeley National Laboratory"/>
            <person name="Haridas S."/>
            <person name="Hensen N."/>
            <person name="Bonometti L."/>
            <person name="Westerberg I."/>
            <person name="Brannstrom I.O."/>
            <person name="Guillou S."/>
            <person name="Cros-Aarteil S."/>
            <person name="Calhoun S."/>
            <person name="Kuo A."/>
            <person name="Mondo S."/>
            <person name="Pangilinan J."/>
            <person name="Riley R."/>
            <person name="Labutti K."/>
            <person name="Andreopoulos B."/>
            <person name="Lipzen A."/>
            <person name="Chen C."/>
            <person name="Yanf M."/>
            <person name="Daum C."/>
            <person name="Ng V."/>
            <person name="Clum A."/>
            <person name="Steindorff A."/>
            <person name="Ohm R."/>
            <person name="Martin F."/>
            <person name="Silar P."/>
            <person name="Natvig D."/>
            <person name="Lalanne C."/>
            <person name="Gautier V."/>
            <person name="Ament-Velasquez S.L."/>
            <person name="Kruys A."/>
            <person name="Hutchinson M.I."/>
            <person name="Powell A.J."/>
            <person name="Barry K."/>
            <person name="Miller A.N."/>
            <person name="Grigoriev I.V."/>
            <person name="Debuchy R."/>
            <person name="Gladieux P."/>
            <person name="Thoren M.H."/>
            <person name="Johannesson H."/>
        </authorList>
    </citation>
    <scope>NUCLEOTIDE SEQUENCE</scope>
    <source>
        <strain evidence="2">SMH4131-1</strain>
    </source>
</reference>
<gene>
    <name evidence="2" type="ORF">B0T19DRAFT_479915</name>
</gene>
<protein>
    <submittedName>
        <fullName evidence="2">Uncharacterized protein</fullName>
    </submittedName>
</protein>
<keyword evidence="1" id="KW-0472">Membrane</keyword>
<evidence type="ECO:0000313" key="3">
    <source>
        <dbReference type="Proteomes" id="UP001286456"/>
    </source>
</evidence>
<name>A0AAE0I2B8_9PEZI</name>
<accession>A0AAE0I2B8</accession>
<feature type="transmembrane region" description="Helical" evidence="1">
    <location>
        <begin position="892"/>
        <end position="914"/>
    </location>
</feature>
<dbReference type="Proteomes" id="UP001286456">
    <property type="component" value="Unassembled WGS sequence"/>
</dbReference>
<proteinExistence type="predicted"/>
<dbReference type="EMBL" id="JAUEPO010000008">
    <property type="protein sequence ID" value="KAK3317156.1"/>
    <property type="molecule type" value="Genomic_DNA"/>
</dbReference>
<comment type="caution">
    <text evidence="2">The sequence shown here is derived from an EMBL/GenBank/DDBJ whole genome shotgun (WGS) entry which is preliminary data.</text>
</comment>
<feature type="transmembrane region" description="Helical" evidence="1">
    <location>
        <begin position="965"/>
        <end position="987"/>
    </location>
</feature>
<evidence type="ECO:0000313" key="2">
    <source>
        <dbReference type="EMBL" id="KAK3317156.1"/>
    </source>
</evidence>
<feature type="transmembrane region" description="Helical" evidence="1">
    <location>
        <begin position="799"/>
        <end position="825"/>
    </location>
</feature>
<organism evidence="2 3">
    <name type="scientific">Cercophora scortea</name>
    <dbReference type="NCBI Taxonomy" id="314031"/>
    <lineage>
        <taxon>Eukaryota</taxon>
        <taxon>Fungi</taxon>
        <taxon>Dikarya</taxon>
        <taxon>Ascomycota</taxon>
        <taxon>Pezizomycotina</taxon>
        <taxon>Sordariomycetes</taxon>
        <taxon>Sordariomycetidae</taxon>
        <taxon>Sordariales</taxon>
        <taxon>Lasiosphaeriaceae</taxon>
        <taxon>Cercophora</taxon>
    </lineage>
</organism>
<sequence>MAIITDPGLCFLNGRGILSNIPSVQRSHISRVREFRTSRASRKALHRQRVAEQHVPKYVAQELKNNPRQHGSPRAFKVLVAGAEVISSFRTNHVSAYKDEGNTIFFAAFGVAGKAVKLNDTWIDPRNITVNSEGNIYTLFITDEAGDRLSLFLDFTLIERPTGHISIPSGQYAVALQPYAVKFNVRVSANAGAYKSSGKRTLAWNENSAQWKAATWEDTMAFSYDTVSTLPLFDAKTGVNEAAFRDKLAGVSFELTADMFPKKYTCFMYGDTAVPTMHVKVSDPATVPSPPAVRAGSAVKSVFPVEAMFKFTALGDAFTGAYILPTGGVYAMIGTGTAASNQPLRGHKTSLIKSLLHSSLRPMPHAVQPHPHRQHGHGHGAHGLTLDVNELFSLDPMEKDPSNPTNYTDAVSDAANKDFNDIIAYYMDDDIRKVFVQTAPIVLPDATILSIARDSPDNAAFYKQLQVPFVVSSLARSTLSEAKHCNGARAAAQLKQIPAGNAVYMRHTDALYRHRFLLKFPVLQQYLDDQRTTDYTAQMDAISTQLQTLIDQNAQDLIDHGPNPGEATAHRDAAKAEVAALCAWAKEKRLFWAFSLYQRCIQFYIPSLYAQSVDGHLSSTVSREIKRLTAVFGMLESSALNTGPNGMSFHEAFESQLRLFHMAALVPQFVRAGANSDADMEAFGEVLGATMAQFALDNKNNADPGITAQAAIANELAGDVLTRNNFLRSLAQSMRMAGSLGTWSSVIARFKTLVESKPWFQKIVRGSAYIEYFAQASSAVMMLLPLLQGDWKTLKTPAWIVTLSGLVLTFGVKLISGTVRIVTFWEDIAGLMPLWKTFYGAEGFLKEIGGAASKLGEGIIGWLGRTSAEVEKMAGGSVSTLTKIFGRTAEDFLRTGIGALLAAANLIVTIIDIAKAKDPLVIAMDAISIASASIELAGIVAGWVSTASIITNAAVNSILATVSSVFGPVALAFAVVGLIVMIAYTFLAPKPLSPVQSFMNKYAAKAGLKMDHDTEIDYFNYVPPDSTATSLDGISLDGMFDGPTYIQLGPRDPASLNLRPAYTIQTARQTPTYLPDTCWCVSTDWQGLTTIFTTTNDGSNLTVCINAEPGWEGVVTARPPPDKYTKSASGELVPVDPAVYNQQLLQQQFHVKTLTDAKRVDRVINGQKVSFASSAFVTFISAAGPDTDRHLIQYGQNGGIYLSCNHWVDYRFQLTQQSVGPAPFEYAQPEWVLTSENRDEDNFVQFQGPTSSPLVWAVEPNLPAWLEMTASGDIRQVEAMAPVVGPEVVYKVTCSLVVSGRKLERYAKVTIKIVDANEPDQGVMKLARL</sequence>
<feature type="transmembrane region" description="Helical" evidence="1">
    <location>
        <begin position="926"/>
        <end position="945"/>
    </location>
</feature>
<reference evidence="2" key="1">
    <citation type="journal article" date="2023" name="Mol. Phylogenet. Evol.">
        <title>Genome-scale phylogeny and comparative genomics of the fungal order Sordariales.</title>
        <authorList>
            <person name="Hensen N."/>
            <person name="Bonometti L."/>
            <person name="Westerberg I."/>
            <person name="Brannstrom I.O."/>
            <person name="Guillou S."/>
            <person name="Cros-Aarteil S."/>
            <person name="Calhoun S."/>
            <person name="Haridas S."/>
            <person name="Kuo A."/>
            <person name="Mondo S."/>
            <person name="Pangilinan J."/>
            <person name="Riley R."/>
            <person name="LaButti K."/>
            <person name="Andreopoulos B."/>
            <person name="Lipzen A."/>
            <person name="Chen C."/>
            <person name="Yan M."/>
            <person name="Daum C."/>
            <person name="Ng V."/>
            <person name="Clum A."/>
            <person name="Steindorff A."/>
            <person name="Ohm R.A."/>
            <person name="Martin F."/>
            <person name="Silar P."/>
            <person name="Natvig D.O."/>
            <person name="Lalanne C."/>
            <person name="Gautier V."/>
            <person name="Ament-Velasquez S.L."/>
            <person name="Kruys A."/>
            <person name="Hutchinson M.I."/>
            <person name="Powell A.J."/>
            <person name="Barry K."/>
            <person name="Miller A.N."/>
            <person name="Grigoriev I.V."/>
            <person name="Debuchy R."/>
            <person name="Gladieux P."/>
            <person name="Hiltunen Thoren M."/>
            <person name="Johannesson H."/>
        </authorList>
    </citation>
    <scope>NUCLEOTIDE SEQUENCE</scope>
    <source>
        <strain evidence="2">SMH4131-1</strain>
    </source>
</reference>
<keyword evidence="3" id="KW-1185">Reference proteome</keyword>